<name>A0A269YNZ0_9LACO</name>
<evidence type="ECO:0000259" key="3">
    <source>
        <dbReference type="PROSITE" id="PS51677"/>
    </source>
</evidence>
<keyword evidence="4" id="KW-0119">Carbohydrate metabolism</keyword>
<keyword evidence="9" id="KW-1185">Reference proteome</keyword>
<reference evidence="6 9" key="3">
    <citation type="journal article" date="2019" name="Appl. Microbiol. Biotechnol.">
        <title>Uncovering carbohydrate metabolism through a genotype-phenotype association study of 56 lactic acid bacteria genomes.</title>
        <authorList>
            <person name="Buron-Moles G."/>
            <person name="Chailyan A."/>
            <person name="Dolejs I."/>
            <person name="Forster J."/>
            <person name="Miks M.H."/>
        </authorList>
    </citation>
    <scope>NUCLEOTIDE SEQUENCE [LARGE SCALE GENOMIC DNA]</scope>
    <source>
        <strain evidence="6 9">DSM 10551</strain>
    </source>
</reference>
<dbReference type="PROSITE" id="PS51677">
    <property type="entry name" value="NODB"/>
    <property type="match status" value="1"/>
</dbReference>
<gene>
    <name evidence="4" type="primary">CDA1_2</name>
    <name evidence="5" type="ORF">B8W98_01645</name>
    <name evidence="6" type="ORF">C5L28_001204</name>
    <name evidence="4" type="ORF">LPKJCM_01913</name>
</gene>
<dbReference type="InterPro" id="IPR011330">
    <property type="entry name" value="Glyco_hydro/deAcase_b/a-brl"/>
</dbReference>
<keyword evidence="4" id="KW-0326">Glycosidase</keyword>
<evidence type="ECO:0000313" key="6">
    <source>
        <dbReference type="EMBL" id="TDG91799.1"/>
    </source>
</evidence>
<keyword evidence="4" id="KW-0378">Hydrolase</keyword>
<evidence type="ECO:0000313" key="8">
    <source>
        <dbReference type="Proteomes" id="UP000216802"/>
    </source>
</evidence>
<dbReference type="PANTHER" id="PTHR34216:SF3">
    <property type="entry name" value="POLY-BETA-1,6-N-ACETYL-D-GLUCOSAMINE N-DEACETYLASE"/>
    <property type="match status" value="1"/>
</dbReference>
<dbReference type="Gene3D" id="3.20.20.370">
    <property type="entry name" value="Glycoside hydrolase/deacetylase"/>
    <property type="match status" value="1"/>
</dbReference>
<protein>
    <submittedName>
        <fullName evidence="5">Polysaccharide deacetylase</fullName>
    </submittedName>
    <submittedName>
        <fullName evidence="4">Xylanase/chitin deacetylase</fullName>
    </submittedName>
</protein>
<dbReference type="Proteomes" id="UP000214739">
    <property type="component" value="Unassembled WGS sequence"/>
</dbReference>
<dbReference type="AlphaFoldDB" id="A0A269YNZ0"/>
<dbReference type="EMBL" id="NCXI01000006">
    <property type="protein sequence ID" value="PAK87275.1"/>
    <property type="molecule type" value="Genomic_DNA"/>
</dbReference>
<dbReference type="PANTHER" id="PTHR34216">
    <property type="match status" value="1"/>
</dbReference>
<keyword evidence="4" id="KW-0624">Polysaccharide degradation</keyword>
<dbReference type="InterPro" id="IPR002509">
    <property type="entry name" value="NODB_dom"/>
</dbReference>
<proteinExistence type="predicted"/>
<keyword evidence="2" id="KW-0732">Signal</keyword>
<evidence type="ECO:0000313" key="4">
    <source>
        <dbReference type="EMBL" id="GAW72783.1"/>
    </source>
</evidence>
<comment type="caution">
    <text evidence="5">The sequence shown here is derived from an EMBL/GenBank/DDBJ whole genome shotgun (WGS) entry which is preliminary data.</text>
</comment>
<dbReference type="Proteomes" id="UP000294668">
    <property type="component" value="Unassembled WGS sequence"/>
</dbReference>
<organism evidence="5 8">
    <name type="scientific">Lentilactobacillus parakefiri</name>
    <dbReference type="NCBI Taxonomy" id="152332"/>
    <lineage>
        <taxon>Bacteria</taxon>
        <taxon>Bacillati</taxon>
        <taxon>Bacillota</taxon>
        <taxon>Bacilli</taxon>
        <taxon>Lactobacillales</taxon>
        <taxon>Lactobacillaceae</taxon>
        <taxon>Lentilactobacillus</taxon>
    </lineage>
</organism>
<dbReference type="InterPro" id="IPR051398">
    <property type="entry name" value="Polysacch_Deacetylase"/>
</dbReference>
<sequence>MSKTSRKWILAALITIFLALLAVSVRHNIAYQLGNRPDFSLSKRVQRTKNGILVFSFHRVLNPTDIVKFDEKVSPNTQFHDFNENLPIFKQQMNYLHTHHVKVISIKQMIAMAHSNRPIRGKYVVITFDDIDRTSIDNAYPVLKKLHYPFTQSIITGNTGWYKQGTKLATWPAIQKLHREAGNQVTFGVHTNRMHYLVDGGIPVFNVPANFSRFKRDYATSQDVLKEKIGYKSPIFTYPYGSGNFQVQKFLDTRPGLKVVLTLNDGIVTNHSNLKQTPRIIVNTYSWPSIKAWINN</sequence>
<reference evidence="4 7" key="1">
    <citation type="journal article" date="2017" name="Biosci Microbiota Food Health">
        <title>Genomic characterization reconfirms the taxonomic status of Lactobacillus parakefiri.</title>
        <authorList>
            <person name="Tanizawa Y."/>
            <person name="Kobayashi H."/>
            <person name="Kaminuma E."/>
            <person name="Sakamoto M."/>
            <person name="Ohkuma M."/>
            <person name="Nakamura Y."/>
            <person name="Arita M."/>
            <person name="Tohno M."/>
        </authorList>
    </citation>
    <scope>NUCLEOTIDE SEQUENCE [LARGE SCALE GENOMIC DNA]</scope>
    <source>
        <strain evidence="4 7">JCM 8573</strain>
    </source>
</reference>
<evidence type="ECO:0000256" key="1">
    <source>
        <dbReference type="ARBA" id="ARBA00004613"/>
    </source>
</evidence>
<dbReference type="Pfam" id="PF01522">
    <property type="entry name" value="Polysacc_deac_1"/>
    <property type="match status" value="1"/>
</dbReference>
<dbReference type="GO" id="GO:0005576">
    <property type="term" value="C:extracellular region"/>
    <property type="evidence" value="ECO:0007669"/>
    <property type="project" value="UniProtKB-SubCell"/>
</dbReference>
<feature type="domain" description="NodB homology" evidence="3">
    <location>
        <begin position="122"/>
        <end position="296"/>
    </location>
</feature>
<dbReference type="SUPFAM" id="SSF88713">
    <property type="entry name" value="Glycoside hydrolase/deacetylase"/>
    <property type="match status" value="1"/>
</dbReference>
<comment type="subcellular location">
    <subcellularLocation>
        <location evidence="1">Secreted</location>
    </subcellularLocation>
</comment>
<dbReference type="GO" id="GO:0045493">
    <property type="term" value="P:xylan catabolic process"/>
    <property type="evidence" value="ECO:0007669"/>
    <property type="project" value="UniProtKB-KW"/>
</dbReference>
<evidence type="ECO:0000313" key="5">
    <source>
        <dbReference type="EMBL" id="PAK87275.1"/>
    </source>
</evidence>
<dbReference type="Proteomes" id="UP000216802">
    <property type="component" value="Unassembled WGS sequence"/>
</dbReference>
<dbReference type="RefSeq" id="WP_057961734.1">
    <property type="nucleotide sequence ID" value="NZ_BAAAXO010000046.1"/>
</dbReference>
<reference evidence="5 8" key="2">
    <citation type="submission" date="2017-04" db="EMBL/GenBank/DDBJ databases">
        <title>Kefir bacterial isolates.</title>
        <authorList>
            <person name="Kim Y."/>
            <person name="Blasche S."/>
            <person name="Patil K.R."/>
        </authorList>
    </citation>
    <scope>NUCLEOTIDE SEQUENCE [LARGE SCALE GENOMIC DNA]</scope>
    <source>
        <strain evidence="5 8">OG2</strain>
    </source>
</reference>
<dbReference type="OrthoDB" id="9778320at2"/>
<accession>A0A269YNZ0</accession>
<reference evidence="6" key="4">
    <citation type="submission" date="2019-02" db="EMBL/GenBank/DDBJ databases">
        <authorList>
            <person name="Buron G."/>
            <person name="Chaylann A."/>
            <person name="Dolejs I."/>
            <person name="Forster J."/>
            <person name="Miks M.H."/>
        </authorList>
    </citation>
    <scope>NUCLEOTIDE SEQUENCE</scope>
    <source>
        <strain evidence="6">DSM 10551</strain>
    </source>
</reference>
<evidence type="ECO:0000256" key="2">
    <source>
        <dbReference type="ARBA" id="ARBA00022729"/>
    </source>
</evidence>
<dbReference type="EMBL" id="BDGB01000097">
    <property type="protein sequence ID" value="GAW72783.1"/>
    <property type="molecule type" value="Genomic_DNA"/>
</dbReference>
<dbReference type="EMBL" id="PUFL01000050">
    <property type="protein sequence ID" value="TDG91799.1"/>
    <property type="molecule type" value="Genomic_DNA"/>
</dbReference>
<dbReference type="GO" id="GO:0016810">
    <property type="term" value="F:hydrolase activity, acting on carbon-nitrogen (but not peptide) bonds"/>
    <property type="evidence" value="ECO:0007669"/>
    <property type="project" value="InterPro"/>
</dbReference>
<evidence type="ECO:0000313" key="7">
    <source>
        <dbReference type="Proteomes" id="UP000214739"/>
    </source>
</evidence>
<keyword evidence="4" id="KW-0858">Xylan degradation</keyword>
<evidence type="ECO:0000313" key="9">
    <source>
        <dbReference type="Proteomes" id="UP000294668"/>
    </source>
</evidence>
<dbReference type="GO" id="GO:0016798">
    <property type="term" value="F:hydrolase activity, acting on glycosyl bonds"/>
    <property type="evidence" value="ECO:0007669"/>
    <property type="project" value="UniProtKB-KW"/>
</dbReference>